<dbReference type="Gene3D" id="3.40.30.10">
    <property type="entry name" value="Glutaredoxin"/>
    <property type="match status" value="1"/>
</dbReference>
<keyword evidence="8" id="KW-1185">Reference proteome</keyword>
<name>A0ABP1DMV7_9APHY</name>
<dbReference type="SFLD" id="SFLDG01154">
    <property type="entry name" value="Main.5:_Phi-like"/>
    <property type="match status" value="1"/>
</dbReference>
<dbReference type="InterPro" id="IPR036282">
    <property type="entry name" value="Glutathione-S-Trfase_C_sf"/>
</dbReference>
<evidence type="ECO:0000259" key="6">
    <source>
        <dbReference type="PROSITE" id="PS50405"/>
    </source>
</evidence>
<dbReference type="InterPro" id="IPR036249">
    <property type="entry name" value="Thioredoxin-like_sf"/>
</dbReference>
<evidence type="ECO:0000256" key="4">
    <source>
        <dbReference type="ARBA" id="ARBA00047960"/>
    </source>
</evidence>
<dbReference type="PROSITE" id="PS50405">
    <property type="entry name" value="GST_CTER"/>
    <property type="match status" value="1"/>
</dbReference>
<evidence type="ECO:0000313" key="8">
    <source>
        <dbReference type="Proteomes" id="UP001497453"/>
    </source>
</evidence>
<comment type="catalytic activity">
    <reaction evidence="4">
        <text>RX + glutathione = an S-substituted glutathione + a halide anion + H(+)</text>
        <dbReference type="Rhea" id="RHEA:16437"/>
        <dbReference type="ChEBI" id="CHEBI:15378"/>
        <dbReference type="ChEBI" id="CHEBI:16042"/>
        <dbReference type="ChEBI" id="CHEBI:17792"/>
        <dbReference type="ChEBI" id="CHEBI:57925"/>
        <dbReference type="ChEBI" id="CHEBI:90779"/>
        <dbReference type="EC" id="2.5.1.18"/>
    </reaction>
</comment>
<dbReference type="PROSITE" id="PS50404">
    <property type="entry name" value="GST_NTER"/>
    <property type="match status" value="1"/>
</dbReference>
<comment type="similarity">
    <text evidence="1">Belongs to the GST superfamily. Phi family.</text>
</comment>
<dbReference type="SFLD" id="SFLDG00358">
    <property type="entry name" value="Main_(cytGST)"/>
    <property type="match status" value="1"/>
</dbReference>
<dbReference type="InterPro" id="IPR010987">
    <property type="entry name" value="Glutathione-S-Trfase_C-like"/>
</dbReference>
<feature type="domain" description="GST N-terminal" evidence="5">
    <location>
        <begin position="1"/>
        <end position="85"/>
    </location>
</feature>
<dbReference type="Proteomes" id="UP001497453">
    <property type="component" value="Chromosome 5"/>
</dbReference>
<evidence type="ECO:0000256" key="1">
    <source>
        <dbReference type="ARBA" id="ARBA00010128"/>
    </source>
</evidence>
<organism evidence="7 8">
    <name type="scientific">Somion occarium</name>
    <dbReference type="NCBI Taxonomy" id="3059160"/>
    <lineage>
        <taxon>Eukaryota</taxon>
        <taxon>Fungi</taxon>
        <taxon>Dikarya</taxon>
        <taxon>Basidiomycota</taxon>
        <taxon>Agaricomycotina</taxon>
        <taxon>Agaricomycetes</taxon>
        <taxon>Polyporales</taxon>
        <taxon>Cerrenaceae</taxon>
        <taxon>Somion</taxon>
    </lineage>
</organism>
<sequence length="216" mass="24231">MTIHIHGFAASTCTRRVAVVVKELGVPYVVHSVNLATGEQKAPSFLEHQPFGQVPYIVDDANDNFELFESRAIARYLVHQYDANSGLIPKDIKKLAKFEQAASIETADFDPYASKIGWEKVFKQFRGLTADEAVVKQNLEILTAKLDAYDRILSKSKYLGGDELTLADLFHLPYGDILSNGGFADLFDNESKRPNVTRWWREIASRPAWQAVKNGV</sequence>
<feature type="domain" description="GST C-terminal" evidence="6">
    <location>
        <begin position="91"/>
        <end position="216"/>
    </location>
</feature>
<evidence type="ECO:0000256" key="2">
    <source>
        <dbReference type="ARBA" id="ARBA00012452"/>
    </source>
</evidence>
<dbReference type="Pfam" id="PF02798">
    <property type="entry name" value="GST_N"/>
    <property type="match status" value="1"/>
</dbReference>
<dbReference type="Pfam" id="PF00043">
    <property type="entry name" value="GST_C"/>
    <property type="match status" value="1"/>
</dbReference>
<dbReference type="CDD" id="cd03187">
    <property type="entry name" value="GST_C_Phi"/>
    <property type="match status" value="1"/>
</dbReference>
<dbReference type="SFLD" id="SFLDS00019">
    <property type="entry name" value="Glutathione_Transferase_(cytos"/>
    <property type="match status" value="1"/>
</dbReference>
<dbReference type="PANTHER" id="PTHR43900:SF3">
    <property type="entry name" value="GLUTATHIONE S-TRANSFERASE RHO"/>
    <property type="match status" value="1"/>
</dbReference>
<dbReference type="EC" id="2.5.1.18" evidence="2"/>
<dbReference type="InterPro" id="IPR034347">
    <property type="entry name" value="GST_Phi_C"/>
</dbReference>
<reference evidence="8" key="1">
    <citation type="submission" date="2024-04" db="EMBL/GenBank/DDBJ databases">
        <authorList>
            <person name="Shaw F."/>
            <person name="Minotto A."/>
        </authorList>
    </citation>
    <scope>NUCLEOTIDE SEQUENCE [LARGE SCALE GENOMIC DNA]</scope>
</reference>
<dbReference type="SUPFAM" id="SSF52833">
    <property type="entry name" value="Thioredoxin-like"/>
    <property type="match status" value="1"/>
</dbReference>
<dbReference type="SUPFAM" id="SSF47616">
    <property type="entry name" value="GST C-terminal domain-like"/>
    <property type="match status" value="1"/>
</dbReference>
<keyword evidence="3" id="KW-0808">Transferase</keyword>
<accession>A0ABP1DMV7</accession>
<dbReference type="EMBL" id="OZ037948">
    <property type="protein sequence ID" value="CAL1708529.1"/>
    <property type="molecule type" value="Genomic_DNA"/>
</dbReference>
<dbReference type="InterPro" id="IPR040079">
    <property type="entry name" value="Glutathione_S-Trfase"/>
</dbReference>
<dbReference type="PANTHER" id="PTHR43900">
    <property type="entry name" value="GLUTATHIONE S-TRANSFERASE RHO"/>
    <property type="match status" value="1"/>
</dbReference>
<dbReference type="Gene3D" id="1.20.1050.10">
    <property type="match status" value="1"/>
</dbReference>
<dbReference type="InterPro" id="IPR004045">
    <property type="entry name" value="Glutathione_S-Trfase_N"/>
</dbReference>
<proteinExistence type="inferred from homology"/>
<evidence type="ECO:0000313" key="7">
    <source>
        <dbReference type="EMBL" id="CAL1708529.1"/>
    </source>
</evidence>
<evidence type="ECO:0000256" key="3">
    <source>
        <dbReference type="ARBA" id="ARBA00022679"/>
    </source>
</evidence>
<dbReference type="InterPro" id="IPR004046">
    <property type="entry name" value="GST_C"/>
</dbReference>
<protein>
    <recommendedName>
        <fullName evidence="2">glutathione transferase</fullName>
        <ecNumber evidence="2">2.5.1.18</ecNumber>
    </recommendedName>
</protein>
<gene>
    <name evidence="7" type="ORF">GFSPODELE1_LOCUS6886</name>
</gene>
<evidence type="ECO:0000259" key="5">
    <source>
        <dbReference type="PROSITE" id="PS50404"/>
    </source>
</evidence>